<dbReference type="EMBL" id="UYRU01053626">
    <property type="protein sequence ID" value="VDN12329.1"/>
    <property type="molecule type" value="Genomic_DNA"/>
</dbReference>
<keyword evidence="1" id="KW-0732">Signal</keyword>
<protein>
    <submittedName>
        <fullName evidence="2">Uncharacterized protein</fullName>
    </submittedName>
</protein>
<gene>
    <name evidence="2" type="ORF">DILT_LOCUS8160</name>
</gene>
<evidence type="ECO:0000313" key="3">
    <source>
        <dbReference type="Proteomes" id="UP000281553"/>
    </source>
</evidence>
<proteinExistence type="predicted"/>
<evidence type="ECO:0000313" key="2">
    <source>
        <dbReference type="EMBL" id="VDN12329.1"/>
    </source>
</evidence>
<feature type="chain" id="PRO_5018175160" evidence="1">
    <location>
        <begin position="23"/>
        <end position="132"/>
    </location>
</feature>
<organism evidence="2 3">
    <name type="scientific">Dibothriocephalus latus</name>
    <name type="common">Fish tapeworm</name>
    <name type="synonym">Diphyllobothrium latum</name>
    <dbReference type="NCBI Taxonomy" id="60516"/>
    <lineage>
        <taxon>Eukaryota</taxon>
        <taxon>Metazoa</taxon>
        <taxon>Spiralia</taxon>
        <taxon>Lophotrochozoa</taxon>
        <taxon>Platyhelminthes</taxon>
        <taxon>Cestoda</taxon>
        <taxon>Eucestoda</taxon>
        <taxon>Diphyllobothriidea</taxon>
        <taxon>Diphyllobothriidae</taxon>
        <taxon>Dibothriocephalus</taxon>
    </lineage>
</organism>
<dbReference type="AlphaFoldDB" id="A0A3P7NTS6"/>
<reference evidence="2 3" key="1">
    <citation type="submission" date="2018-11" db="EMBL/GenBank/DDBJ databases">
        <authorList>
            <consortium name="Pathogen Informatics"/>
        </authorList>
    </citation>
    <scope>NUCLEOTIDE SEQUENCE [LARGE SCALE GENOMIC DNA]</scope>
</reference>
<dbReference type="Proteomes" id="UP000281553">
    <property type="component" value="Unassembled WGS sequence"/>
</dbReference>
<accession>A0A3P7NTS6</accession>
<name>A0A3P7NTS6_DIBLA</name>
<sequence length="132" mass="14236">MKKSNPFLGILILLHSILTATGRHHFESTVHPGFKVTSAQIGDYDFPQCLIPLTPQCYTDNASSQVNFKIMDTKEITALEFLGSGGANAKFKVLPPGSSAEAKGIVISGNVIAEQHFLLPFVPKVIYSASSM</sequence>
<keyword evidence="3" id="KW-1185">Reference proteome</keyword>
<feature type="signal peptide" evidence="1">
    <location>
        <begin position="1"/>
        <end position="22"/>
    </location>
</feature>
<evidence type="ECO:0000256" key="1">
    <source>
        <dbReference type="SAM" id="SignalP"/>
    </source>
</evidence>
<dbReference type="OrthoDB" id="10469492at2759"/>